<keyword evidence="6" id="KW-0446">Lipid-binding</keyword>
<evidence type="ECO:0000256" key="2">
    <source>
        <dbReference type="ARBA" id="ARBA00004555"/>
    </source>
</evidence>
<evidence type="ECO:0000313" key="10">
    <source>
        <dbReference type="Proteomes" id="UP001295444"/>
    </source>
</evidence>
<dbReference type="Gene3D" id="1.20.80.10">
    <property type="match status" value="1"/>
</dbReference>
<dbReference type="InterPro" id="IPR014352">
    <property type="entry name" value="FERM/acyl-CoA-bd_prot_sf"/>
</dbReference>
<dbReference type="GO" id="GO:0005783">
    <property type="term" value="C:endoplasmic reticulum"/>
    <property type="evidence" value="ECO:0007669"/>
    <property type="project" value="UniProtKB-SubCell"/>
</dbReference>
<reference evidence="9" key="1">
    <citation type="submission" date="2022-03" db="EMBL/GenBank/DDBJ databases">
        <authorList>
            <person name="Alioto T."/>
            <person name="Alioto T."/>
            <person name="Gomez Garrido J."/>
        </authorList>
    </citation>
    <scope>NUCLEOTIDE SEQUENCE</scope>
</reference>
<dbReference type="GO" id="GO:0000062">
    <property type="term" value="F:fatty-acyl-CoA binding"/>
    <property type="evidence" value="ECO:0007669"/>
    <property type="project" value="InterPro"/>
</dbReference>
<evidence type="ECO:0000256" key="1">
    <source>
        <dbReference type="ARBA" id="ARBA00004240"/>
    </source>
</evidence>
<evidence type="ECO:0000256" key="6">
    <source>
        <dbReference type="ARBA" id="ARBA00023121"/>
    </source>
</evidence>
<dbReference type="Proteomes" id="UP001295444">
    <property type="component" value="Chromosome 07"/>
</dbReference>
<evidence type="ECO:0000256" key="7">
    <source>
        <dbReference type="ARBA" id="ARBA00039735"/>
    </source>
</evidence>
<comment type="subcellular location">
    <subcellularLocation>
        <location evidence="1">Endoplasmic reticulum</location>
    </subcellularLocation>
    <subcellularLocation>
        <location evidence="2">Golgi apparatus</location>
    </subcellularLocation>
</comment>
<dbReference type="Pfam" id="PF00887">
    <property type="entry name" value="ACBP"/>
    <property type="match status" value="1"/>
</dbReference>
<dbReference type="PANTHER" id="PTHR23310:SF54">
    <property type="entry name" value="ACYL-COA-BINDING PROTEIN"/>
    <property type="match status" value="1"/>
</dbReference>
<gene>
    <name evidence="9" type="ORF">PECUL_23A056223</name>
</gene>
<sequence>MSQAEFDQAASDVKKLKSTPCDSDMLALYGLYKQGTCGDVNTERPGMFDLKGKAKWDAWAAKKGVSNADAMVQYIKLVEEFKGKYGF</sequence>
<evidence type="ECO:0000256" key="3">
    <source>
        <dbReference type="ARBA" id="ARBA00022448"/>
    </source>
</evidence>
<dbReference type="SUPFAM" id="SSF47027">
    <property type="entry name" value="Acyl-CoA binding protein"/>
    <property type="match status" value="1"/>
</dbReference>
<dbReference type="PANTHER" id="PTHR23310">
    <property type="entry name" value="ACYL-COA-BINDING PROTEIN, ACBP"/>
    <property type="match status" value="1"/>
</dbReference>
<evidence type="ECO:0000256" key="5">
    <source>
        <dbReference type="ARBA" id="ARBA00023034"/>
    </source>
</evidence>
<accession>A0AAD1SMP2</accession>
<feature type="domain" description="ACB" evidence="8">
    <location>
        <begin position="2"/>
        <end position="87"/>
    </location>
</feature>
<dbReference type="GO" id="GO:0005794">
    <property type="term" value="C:Golgi apparatus"/>
    <property type="evidence" value="ECO:0007669"/>
    <property type="project" value="UniProtKB-SubCell"/>
</dbReference>
<proteinExistence type="predicted"/>
<dbReference type="AlphaFoldDB" id="A0AAD1SMP2"/>
<dbReference type="PROSITE" id="PS51228">
    <property type="entry name" value="ACB_2"/>
    <property type="match status" value="1"/>
</dbReference>
<dbReference type="InterPro" id="IPR000582">
    <property type="entry name" value="Acyl-CoA-binding_protein"/>
</dbReference>
<dbReference type="EMBL" id="OW240918">
    <property type="protein sequence ID" value="CAH2304945.1"/>
    <property type="molecule type" value="Genomic_DNA"/>
</dbReference>
<evidence type="ECO:0000256" key="4">
    <source>
        <dbReference type="ARBA" id="ARBA00022824"/>
    </source>
</evidence>
<keyword evidence="4" id="KW-0256">Endoplasmic reticulum</keyword>
<keyword evidence="5" id="KW-0333">Golgi apparatus</keyword>
<evidence type="ECO:0000313" key="9">
    <source>
        <dbReference type="EMBL" id="CAH2304945.1"/>
    </source>
</evidence>
<keyword evidence="10" id="KW-1185">Reference proteome</keyword>
<evidence type="ECO:0000259" key="8">
    <source>
        <dbReference type="PROSITE" id="PS51228"/>
    </source>
</evidence>
<dbReference type="InterPro" id="IPR035984">
    <property type="entry name" value="Acyl-CoA-binding_sf"/>
</dbReference>
<dbReference type="PRINTS" id="PR00689">
    <property type="entry name" value="ACOABINDINGP"/>
</dbReference>
<protein>
    <recommendedName>
        <fullName evidence="7">Acyl-CoA-binding protein</fullName>
    </recommendedName>
</protein>
<dbReference type="GO" id="GO:0006631">
    <property type="term" value="P:fatty acid metabolic process"/>
    <property type="evidence" value="ECO:0007669"/>
    <property type="project" value="TreeGrafter"/>
</dbReference>
<keyword evidence="3" id="KW-0813">Transport</keyword>
<name>A0AAD1SMP2_PELCU</name>
<organism evidence="9 10">
    <name type="scientific">Pelobates cultripes</name>
    <name type="common">Western spadefoot toad</name>
    <dbReference type="NCBI Taxonomy" id="61616"/>
    <lineage>
        <taxon>Eukaryota</taxon>
        <taxon>Metazoa</taxon>
        <taxon>Chordata</taxon>
        <taxon>Craniata</taxon>
        <taxon>Vertebrata</taxon>
        <taxon>Euteleostomi</taxon>
        <taxon>Amphibia</taxon>
        <taxon>Batrachia</taxon>
        <taxon>Anura</taxon>
        <taxon>Pelobatoidea</taxon>
        <taxon>Pelobatidae</taxon>
        <taxon>Pelobates</taxon>
    </lineage>
</organism>